<feature type="domain" description="Ig-like" evidence="3">
    <location>
        <begin position="1124"/>
        <end position="1219"/>
    </location>
</feature>
<evidence type="ECO:0000256" key="2">
    <source>
        <dbReference type="SAM" id="SignalP"/>
    </source>
</evidence>
<keyword evidence="1" id="KW-1133">Transmembrane helix</keyword>
<keyword evidence="1" id="KW-0472">Membrane</keyword>
<proteinExistence type="predicted"/>
<dbReference type="InterPro" id="IPR036179">
    <property type="entry name" value="Ig-like_dom_sf"/>
</dbReference>
<dbReference type="InterPro" id="IPR013783">
    <property type="entry name" value="Ig-like_fold"/>
</dbReference>
<dbReference type="RefSeq" id="XP_066936539.1">
    <property type="nucleotide sequence ID" value="XM_067080438.1"/>
</dbReference>
<dbReference type="Proteomes" id="UP000594262">
    <property type="component" value="Unplaced"/>
</dbReference>
<dbReference type="EnsemblMetazoa" id="CLYHEMT016993.1">
    <property type="protein sequence ID" value="CLYHEMP016993.1"/>
    <property type="gene ID" value="CLYHEMG016993"/>
</dbReference>
<dbReference type="SUPFAM" id="SSF48726">
    <property type="entry name" value="Immunoglobulin"/>
    <property type="match status" value="6"/>
</dbReference>
<feature type="transmembrane region" description="Helical" evidence="1">
    <location>
        <begin position="1444"/>
        <end position="1465"/>
    </location>
</feature>
<name>A0A7M5X4D3_9CNID</name>
<dbReference type="PROSITE" id="PS50835">
    <property type="entry name" value="IG_LIKE"/>
    <property type="match status" value="6"/>
</dbReference>
<evidence type="ECO:0000313" key="5">
    <source>
        <dbReference type="Proteomes" id="UP000594262"/>
    </source>
</evidence>
<feature type="signal peptide" evidence="2">
    <location>
        <begin position="1"/>
        <end position="23"/>
    </location>
</feature>
<evidence type="ECO:0000313" key="4">
    <source>
        <dbReference type="EnsemblMetazoa" id="CLYHEMP016993.1"/>
    </source>
</evidence>
<reference evidence="4" key="1">
    <citation type="submission" date="2021-01" db="UniProtKB">
        <authorList>
            <consortium name="EnsemblMetazoa"/>
        </authorList>
    </citation>
    <scope>IDENTIFICATION</scope>
</reference>
<evidence type="ECO:0000256" key="1">
    <source>
        <dbReference type="SAM" id="Phobius"/>
    </source>
</evidence>
<dbReference type="GO" id="GO:0032589">
    <property type="term" value="C:neuron projection membrane"/>
    <property type="evidence" value="ECO:0007669"/>
    <property type="project" value="TreeGrafter"/>
</dbReference>
<dbReference type="Gene3D" id="2.60.40.10">
    <property type="entry name" value="Immunoglobulins"/>
    <property type="match status" value="3"/>
</dbReference>
<keyword evidence="2" id="KW-0732">Signal</keyword>
<dbReference type="InterPro" id="IPR007110">
    <property type="entry name" value="Ig-like_dom"/>
</dbReference>
<feature type="domain" description="Ig-like" evidence="3">
    <location>
        <begin position="1342"/>
        <end position="1423"/>
    </location>
</feature>
<keyword evidence="5" id="KW-1185">Reference proteome</keyword>
<accession>A0A7M5X4D3</accession>
<protein>
    <recommendedName>
        <fullName evidence="3">Ig-like domain-containing protein</fullName>
    </recommendedName>
</protein>
<dbReference type="PANTHER" id="PTHR23279:SF36">
    <property type="entry name" value="DEFECTIVE PROBOSCIS EXTENSION RESPONSE 9, ISOFORM A"/>
    <property type="match status" value="1"/>
</dbReference>
<keyword evidence="1" id="KW-0812">Transmembrane</keyword>
<dbReference type="InterPro" id="IPR003599">
    <property type="entry name" value="Ig_sub"/>
</dbReference>
<dbReference type="CDD" id="cd00096">
    <property type="entry name" value="Ig"/>
    <property type="match status" value="2"/>
</dbReference>
<feature type="domain" description="Ig-like" evidence="3">
    <location>
        <begin position="18"/>
        <end position="118"/>
    </location>
</feature>
<feature type="domain" description="Ig-like" evidence="3">
    <location>
        <begin position="165"/>
        <end position="227"/>
    </location>
</feature>
<feature type="chain" id="PRO_5029767732" description="Ig-like domain-containing protein" evidence="2">
    <location>
        <begin position="24"/>
        <end position="1476"/>
    </location>
</feature>
<dbReference type="GO" id="GO:0050808">
    <property type="term" value="P:synapse organization"/>
    <property type="evidence" value="ECO:0007669"/>
    <property type="project" value="TreeGrafter"/>
</dbReference>
<feature type="domain" description="Ig-like" evidence="3">
    <location>
        <begin position="891"/>
        <end position="965"/>
    </location>
</feature>
<dbReference type="InterPro" id="IPR037448">
    <property type="entry name" value="Zig-8"/>
</dbReference>
<dbReference type="GeneID" id="136824275"/>
<dbReference type="SMART" id="SM00409">
    <property type="entry name" value="IG"/>
    <property type="match status" value="8"/>
</dbReference>
<feature type="domain" description="Ig-like" evidence="3">
    <location>
        <begin position="340"/>
        <end position="438"/>
    </location>
</feature>
<sequence length="1476" mass="169939">MHSTWRYISCVVCLILAPHFTAADIEKTTTYNISTGQIGSSFLLNCKYEGFSNQTLVSLQWQLDNLLIYYRQFEKNRGRTIQDMEQFFDVNVNSQPLLTTSSLKLEILRQHFSGTYKCIKSVRIQRFNSKLNKTEDETKVFTEIHSVIFEKVDFLRQLRDEINETCYSPKFASPKNARLIWVKEAQLDDEQADLQYNNGTIIRDLSKLDERLRLDSLTLLDTGTYACYDRGFKVRSFSLLVLDHVTAPESESLVIPCGRTNKADIHMISKDNDIIYFDGEIRWQTEIYSLNEKGHLVLSSAVPEDSGIYKCYGLNSLYKVLNVTVEGDLTERNISIRNIEKVALTSSKLDIELSEDVNLVCTFTPGLWRVLYFLHNDVIIHVETIKKEWSQIDMSRHKHELTDSIYTLHLDNTTTKDLGRYKCRVQYEFHMTESAEVVIKSSKPASRNIILPIKNDNDTSSHSIFCSLPVLENQPVFWFKNGHPLHLGDQNLEPNNGYINNMTTYVFNTDWGFNGIYDCYSGDRHLPFDVIYSFNLTALPPNATTDGVSRAPDDDEIHDNLTIKGSHVVNHPGDNLTLTCDGLKADNVVVYWFFGEQLILMRSSYENYTWTESDNYESSSIDTFTIVHVDEIDIIQDYTCFMFDLDPLKTYKSKPFDLQIYKSKVSHVASTPVMLTCDAAHQPVTWMKEEALVTAFAGYPLFQDNTYSSYNASLFIHRIGKNQKGVYRCIDGKRQTRRTVYFNTLGSYKSTNRIRDELNRVNITINRGGRAGRKFQLFCNHDFQPDLVYWRWENGSSIFQIEGVNTKASFNYLYEGNQTKNAHILTVVYYSEYDFGYYECFAVKGDYVYHAGRYVGGITYVDPDEEGEKGEALWNVVEDISVTHTYDKNTKTLQLTCFLDDIAYNESSKIYWLKNRKLIYITNKKGENWGIANYKAAFSNSSDEFRLDYTGPIKEDVNGGFTCSVFLVVTPEQPDDVDTLDRLQPYRVVYVGQTLTINEFKDDPNPFEISANFKENERKLSLKCNYKSIEGKPEYVYWNFKKEEKGENHFLIMHSDETFADDKNNHKYQFYNLRKQILIPESSHYSTQPIHCRFAAGCTELVISNFGEGNVGIYECYVKPIGRPLVKTNNYQSEEPNPNKALIDFRIFDSVECGNAEPKQGIVWTVNDQILVLDSDLVMDNVNTLYKPQGLDVLEFHNISEIQNGIYKCFLRQSGALLSVYNVVLKPASVYVNKTEEKLGQLFKVICHFPNLEPELVYLTRGTEIYYYDGINNVNDYSRYRGHLNEEDYFLEVDYLDLSPGDVGNYTCHVQLGGIYKEEKRILSASISIDLESVAAPLQPNQGMEIQIQCKVPESTTQGENYKLFWFKDDQLINNGNKTLFKEETYKVVSTNDSLAIKNILPSDNGVYKCYFRGIKFQEFTINVIPPPVIETTFFSNLNGQNGYWLGAGIAILIVGLLIFALWLTRLQKVKPLKKH</sequence>
<organism evidence="4 5">
    <name type="scientific">Clytia hemisphaerica</name>
    <dbReference type="NCBI Taxonomy" id="252671"/>
    <lineage>
        <taxon>Eukaryota</taxon>
        <taxon>Metazoa</taxon>
        <taxon>Cnidaria</taxon>
        <taxon>Hydrozoa</taxon>
        <taxon>Hydroidolina</taxon>
        <taxon>Leptothecata</taxon>
        <taxon>Obeliida</taxon>
        <taxon>Clytiidae</taxon>
        <taxon>Clytia</taxon>
    </lineage>
</organism>
<dbReference type="SMART" id="SM00408">
    <property type="entry name" value="IGc2"/>
    <property type="match status" value="3"/>
</dbReference>
<evidence type="ECO:0000259" key="3">
    <source>
        <dbReference type="PROSITE" id="PS50835"/>
    </source>
</evidence>
<dbReference type="PANTHER" id="PTHR23279">
    <property type="entry name" value="DEFECTIVE PROBOSCIS EXTENSION RESPONSE DPR -RELATED"/>
    <property type="match status" value="1"/>
</dbReference>
<dbReference type="InterPro" id="IPR003598">
    <property type="entry name" value="Ig_sub2"/>
</dbReference>